<dbReference type="Proteomes" id="UP001630127">
    <property type="component" value="Unassembled WGS sequence"/>
</dbReference>
<dbReference type="AlphaFoldDB" id="A0ABD2Y9H2"/>
<comment type="caution">
    <text evidence="2">The sequence shown here is derived from an EMBL/GenBank/DDBJ whole genome shotgun (WGS) entry which is preliminary data.</text>
</comment>
<feature type="transmembrane region" description="Helical" evidence="1">
    <location>
        <begin position="55"/>
        <end position="78"/>
    </location>
</feature>
<keyword evidence="1" id="KW-0472">Membrane</keyword>
<keyword evidence="3" id="KW-1185">Reference proteome</keyword>
<reference evidence="2 3" key="1">
    <citation type="submission" date="2024-11" db="EMBL/GenBank/DDBJ databases">
        <title>A near-complete genome assembly of Cinchona calisaya.</title>
        <authorList>
            <person name="Lian D.C."/>
            <person name="Zhao X.W."/>
            <person name="Wei L."/>
        </authorList>
    </citation>
    <scope>NUCLEOTIDE SEQUENCE [LARGE SCALE GENOMIC DNA]</scope>
    <source>
        <tissue evidence="2">Nenye</tissue>
    </source>
</reference>
<sequence>MGAFMRRDIYGFGALHFVGWSVLFHILSLCAGFHIQEGLGWGGLGCLSLRFRREVAAFCCTKTLQFSCGFSFLFLTLIDDYKAGRVRLFAVHVSSLCLLDE</sequence>
<protein>
    <submittedName>
        <fullName evidence="2">Uncharacterized protein</fullName>
    </submittedName>
</protein>
<proteinExistence type="predicted"/>
<evidence type="ECO:0000313" key="3">
    <source>
        <dbReference type="Proteomes" id="UP001630127"/>
    </source>
</evidence>
<evidence type="ECO:0000256" key="1">
    <source>
        <dbReference type="SAM" id="Phobius"/>
    </source>
</evidence>
<keyword evidence="1" id="KW-1133">Transmembrane helix</keyword>
<keyword evidence="1" id="KW-0812">Transmembrane</keyword>
<organism evidence="2 3">
    <name type="scientific">Cinchona calisaya</name>
    <dbReference type="NCBI Taxonomy" id="153742"/>
    <lineage>
        <taxon>Eukaryota</taxon>
        <taxon>Viridiplantae</taxon>
        <taxon>Streptophyta</taxon>
        <taxon>Embryophyta</taxon>
        <taxon>Tracheophyta</taxon>
        <taxon>Spermatophyta</taxon>
        <taxon>Magnoliopsida</taxon>
        <taxon>eudicotyledons</taxon>
        <taxon>Gunneridae</taxon>
        <taxon>Pentapetalae</taxon>
        <taxon>asterids</taxon>
        <taxon>lamiids</taxon>
        <taxon>Gentianales</taxon>
        <taxon>Rubiaceae</taxon>
        <taxon>Cinchonoideae</taxon>
        <taxon>Cinchoneae</taxon>
        <taxon>Cinchona</taxon>
    </lineage>
</organism>
<feature type="transmembrane region" description="Helical" evidence="1">
    <location>
        <begin position="12"/>
        <end position="35"/>
    </location>
</feature>
<accession>A0ABD2Y9H2</accession>
<name>A0ABD2Y9H2_9GENT</name>
<dbReference type="EMBL" id="JBJUIK010000015">
    <property type="protein sequence ID" value="KAL3503062.1"/>
    <property type="molecule type" value="Genomic_DNA"/>
</dbReference>
<gene>
    <name evidence="2" type="ORF">ACH5RR_037511</name>
</gene>
<evidence type="ECO:0000313" key="2">
    <source>
        <dbReference type="EMBL" id="KAL3503062.1"/>
    </source>
</evidence>